<evidence type="ECO:0000256" key="2">
    <source>
        <dbReference type="SAM" id="SignalP"/>
    </source>
</evidence>
<proteinExistence type="predicted"/>
<keyword evidence="5" id="KW-1185">Reference proteome</keyword>
<dbReference type="PROSITE" id="PS51257">
    <property type="entry name" value="PROKAR_LIPOPROTEIN"/>
    <property type="match status" value="1"/>
</dbReference>
<dbReference type="Gene3D" id="2.160.20.10">
    <property type="entry name" value="Single-stranded right-handed beta-helix, Pectin lyase-like"/>
    <property type="match status" value="1"/>
</dbReference>
<feature type="domain" description="Right handed beta helix" evidence="3">
    <location>
        <begin position="565"/>
        <end position="690"/>
    </location>
</feature>
<comment type="caution">
    <text evidence="4">The sequence shown here is derived from an EMBL/GenBank/DDBJ whole genome shotgun (WGS) entry which is preliminary data.</text>
</comment>
<feature type="compositionally biased region" description="Basic and acidic residues" evidence="1">
    <location>
        <begin position="45"/>
        <end position="56"/>
    </location>
</feature>
<feature type="chain" id="PRO_5042279514" description="Right handed beta helix domain-containing protein" evidence="2">
    <location>
        <begin position="23"/>
        <end position="698"/>
    </location>
</feature>
<dbReference type="Pfam" id="PF13229">
    <property type="entry name" value="Beta_helix"/>
    <property type="match status" value="1"/>
</dbReference>
<keyword evidence="2" id="KW-0732">Signal</keyword>
<evidence type="ECO:0000313" key="5">
    <source>
        <dbReference type="Proteomes" id="UP001241537"/>
    </source>
</evidence>
<sequence>MKRLRIVTACLLSLTLGVGLTACSGIPDFTASSTAESSEASAQSKGEKPGKAKDGEALSGQSQGQWIYENPALGYRLNLPLQYQELIEIENTENCDYFIYKKAVESGYEGIALVISILEPEELEELSGNDSMKLLYEGTDYAAVSWENQDYPYDPSSREQANEYLDIRDALRASLDSFEITEAIDAHALTHYNLKLQKELRTERIVDENNGLEMELSMEQLQLQTDGFSRSEELEDLNETLRQEMEYEKLRFQEQLGEKSFAAAIQRHGRQSESADPAAHGRLELRAGLANQSVLSYQSRSYADSGEGEQLFSSAGHTWVWMYYGGFVEASFRDIIGNERSFYAALAKELKKSPYAKGFRKNWMDYLEELKRGGYDAEYNYREDILPDWYLSEEGICLCFREGQGAEELGLPEGAELECVLPYAEYVDILPEELREWGEQQRIHVSTAEELMQAIGSNREIVLSPGSYDLSGFVERAEQSMYIRDDEPEMLAEWRVQYPHIDCSYQGIVICAVNRLTLRGERGAEQTEICLADPVDDVLSFTGCERIQLEGLRMGHSTEAGSCDGDVLSFESSNRISLKGMDLYGCGAHGISTYYSDRLKAENTVVRDCSAGIVMLINAGSFEFSNCSFRNNDGDPLLNGIDSYDINFRDCSFENKGGELLRTDQGDEPTGFGFYGCRFTEHEQKAIDAHKNVIEYEE</sequence>
<dbReference type="AlphaFoldDB" id="A0AAE3V958"/>
<protein>
    <recommendedName>
        <fullName evidence="3">Right handed beta helix domain-containing protein</fullName>
    </recommendedName>
</protein>
<feature type="signal peptide" evidence="2">
    <location>
        <begin position="1"/>
        <end position="22"/>
    </location>
</feature>
<accession>A0AAE3V958</accession>
<evidence type="ECO:0000313" key="4">
    <source>
        <dbReference type="EMBL" id="MDQ0152016.1"/>
    </source>
</evidence>
<dbReference type="SUPFAM" id="SSF51126">
    <property type="entry name" value="Pectin lyase-like"/>
    <property type="match status" value="1"/>
</dbReference>
<evidence type="ECO:0000256" key="1">
    <source>
        <dbReference type="SAM" id="MobiDB-lite"/>
    </source>
</evidence>
<dbReference type="RefSeq" id="WP_307253257.1">
    <property type="nucleotide sequence ID" value="NZ_JAUSTO010000003.1"/>
</dbReference>
<dbReference type="InterPro" id="IPR011050">
    <property type="entry name" value="Pectin_lyase_fold/virulence"/>
</dbReference>
<dbReference type="InterPro" id="IPR039448">
    <property type="entry name" value="Beta_helix"/>
</dbReference>
<dbReference type="Proteomes" id="UP001241537">
    <property type="component" value="Unassembled WGS sequence"/>
</dbReference>
<reference evidence="4" key="1">
    <citation type="submission" date="2023-07" db="EMBL/GenBank/DDBJ databases">
        <title>Genomic Encyclopedia of Type Strains, Phase IV (KMG-IV): sequencing the most valuable type-strain genomes for metagenomic binning, comparative biology and taxonomic classification.</title>
        <authorList>
            <person name="Goeker M."/>
        </authorList>
    </citation>
    <scope>NUCLEOTIDE SEQUENCE</scope>
    <source>
        <strain evidence="4">DSM 19659</strain>
    </source>
</reference>
<name>A0AAE3V958_9FIRM</name>
<dbReference type="EMBL" id="JAUSTO010000003">
    <property type="protein sequence ID" value="MDQ0152016.1"/>
    <property type="molecule type" value="Genomic_DNA"/>
</dbReference>
<feature type="region of interest" description="Disordered" evidence="1">
    <location>
        <begin position="37"/>
        <end position="58"/>
    </location>
</feature>
<organism evidence="4 5">
    <name type="scientific">Moryella indoligenes</name>
    <dbReference type="NCBI Taxonomy" id="371674"/>
    <lineage>
        <taxon>Bacteria</taxon>
        <taxon>Bacillati</taxon>
        <taxon>Bacillota</taxon>
        <taxon>Clostridia</taxon>
        <taxon>Lachnospirales</taxon>
        <taxon>Lachnospiraceae</taxon>
        <taxon>Moryella</taxon>
    </lineage>
</organism>
<evidence type="ECO:0000259" key="3">
    <source>
        <dbReference type="Pfam" id="PF13229"/>
    </source>
</evidence>
<dbReference type="InterPro" id="IPR012334">
    <property type="entry name" value="Pectin_lyas_fold"/>
</dbReference>
<gene>
    <name evidence="4" type="ORF">J2S20_000698</name>
</gene>